<dbReference type="GeneID" id="101574506"/>
<feature type="region of interest" description="Disordered" evidence="2">
    <location>
        <begin position="1"/>
        <end position="28"/>
    </location>
</feature>
<dbReference type="SMART" id="SM00034">
    <property type="entry name" value="CLECT"/>
    <property type="match status" value="1"/>
</dbReference>
<keyword evidence="3" id="KW-1133">Transmembrane helix</keyword>
<evidence type="ECO:0000313" key="6">
    <source>
        <dbReference type="RefSeq" id="XP_004647453.1"/>
    </source>
</evidence>
<sequence length="231" mass="25597">MAREGGNGCRDPKDVSGPETKSFPGRQVAGRQDKSWRCLCVAMSLNLVLVVTVLSVILPQVLWTSRQLRTVVTQLEGKVALELANAGHARDTLRAEMFRQLEVPWAGNRSSCQPCDAGWGTFWGSCYLIRPGNYSWRQALQACEQVQAHLVIINSWVEQTTAWIGLYREAQEGTYWWINSSALTYTNWEPGEPRGEGPAPGCGAILPQGAWSSFSCSAKELACICERRQSC</sequence>
<proteinExistence type="predicted"/>
<dbReference type="InterPro" id="IPR016187">
    <property type="entry name" value="CTDL_fold"/>
</dbReference>
<dbReference type="InterPro" id="IPR016186">
    <property type="entry name" value="C-type_lectin-like/link_sf"/>
</dbReference>
<dbReference type="AlphaFoldDB" id="A0A6P3FKA0"/>
<keyword evidence="3" id="KW-0472">Membrane</keyword>
<dbReference type="PANTHER" id="PTHR22803">
    <property type="entry name" value="MANNOSE, PHOSPHOLIPASE, LECTIN RECEPTOR RELATED"/>
    <property type="match status" value="1"/>
</dbReference>
<dbReference type="GO" id="GO:0030246">
    <property type="term" value="F:carbohydrate binding"/>
    <property type="evidence" value="ECO:0007669"/>
    <property type="project" value="UniProtKB-KW"/>
</dbReference>
<dbReference type="PROSITE" id="PS50041">
    <property type="entry name" value="C_TYPE_LECTIN_2"/>
    <property type="match status" value="1"/>
</dbReference>
<gene>
    <name evidence="6" type="primary">Linc01835</name>
</gene>
<keyword evidence="3" id="KW-0812">Transmembrane</keyword>
<feature type="domain" description="C-type lectin" evidence="4">
    <location>
        <begin position="122"/>
        <end position="219"/>
    </location>
</feature>
<organism evidence="5 6">
    <name type="scientific">Octodon degus</name>
    <name type="common">Degu</name>
    <name type="synonym">Sciurus degus</name>
    <dbReference type="NCBI Taxonomy" id="10160"/>
    <lineage>
        <taxon>Eukaryota</taxon>
        <taxon>Metazoa</taxon>
        <taxon>Chordata</taxon>
        <taxon>Craniata</taxon>
        <taxon>Vertebrata</taxon>
        <taxon>Euteleostomi</taxon>
        <taxon>Mammalia</taxon>
        <taxon>Eutheria</taxon>
        <taxon>Euarchontoglires</taxon>
        <taxon>Glires</taxon>
        <taxon>Rodentia</taxon>
        <taxon>Hystricomorpha</taxon>
        <taxon>Octodontidae</taxon>
        <taxon>Octodon</taxon>
    </lineage>
</organism>
<accession>A0A6P3FKA0</accession>
<evidence type="ECO:0000256" key="1">
    <source>
        <dbReference type="ARBA" id="ARBA00022734"/>
    </source>
</evidence>
<dbReference type="RefSeq" id="XP_004647453.1">
    <property type="nucleotide sequence ID" value="XM_004647396.1"/>
</dbReference>
<keyword evidence="5" id="KW-1185">Reference proteome</keyword>
<dbReference type="InterPro" id="IPR050111">
    <property type="entry name" value="C-type_lectin/snaclec_domain"/>
</dbReference>
<evidence type="ECO:0000256" key="3">
    <source>
        <dbReference type="SAM" id="Phobius"/>
    </source>
</evidence>
<evidence type="ECO:0000313" key="5">
    <source>
        <dbReference type="Proteomes" id="UP000515203"/>
    </source>
</evidence>
<dbReference type="Pfam" id="PF00059">
    <property type="entry name" value="Lectin_C"/>
    <property type="match status" value="1"/>
</dbReference>
<keyword evidence="1" id="KW-0430">Lectin</keyword>
<evidence type="ECO:0000259" key="4">
    <source>
        <dbReference type="PROSITE" id="PS50041"/>
    </source>
</evidence>
<dbReference type="CTD" id="102155605"/>
<reference evidence="6" key="1">
    <citation type="submission" date="2025-08" db="UniProtKB">
        <authorList>
            <consortium name="RefSeq"/>
        </authorList>
    </citation>
    <scope>IDENTIFICATION</scope>
</reference>
<protein>
    <submittedName>
        <fullName evidence="6">C-type lectin domain family 4 member G</fullName>
    </submittedName>
</protein>
<dbReference type="Gene3D" id="3.10.100.10">
    <property type="entry name" value="Mannose-Binding Protein A, subunit A"/>
    <property type="match status" value="1"/>
</dbReference>
<dbReference type="Proteomes" id="UP000515203">
    <property type="component" value="Unplaced"/>
</dbReference>
<dbReference type="SUPFAM" id="SSF56436">
    <property type="entry name" value="C-type lectin-like"/>
    <property type="match status" value="1"/>
</dbReference>
<evidence type="ECO:0000256" key="2">
    <source>
        <dbReference type="SAM" id="MobiDB-lite"/>
    </source>
</evidence>
<dbReference type="CDD" id="cd00037">
    <property type="entry name" value="CLECT"/>
    <property type="match status" value="1"/>
</dbReference>
<name>A0A6P3FKA0_OCTDE</name>
<feature type="transmembrane region" description="Helical" evidence="3">
    <location>
        <begin position="36"/>
        <end position="58"/>
    </location>
</feature>
<dbReference type="OrthoDB" id="7357196at2759"/>
<dbReference type="InterPro" id="IPR001304">
    <property type="entry name" value="C-type_lectin-like"/>
</dbReference>
<dbReference type="InParanoid" id="A0A6P3FKA0"/>